<evidence type="ECO:0000313" key="1">
    <source>
        <dbReference type="EMBL" id="QDT95259.1"/>
    </source>
</evidence>
<proteinExistence type="predicted"/>
<organism evidence="1 2">
    <name type="scientific">Gimesia aquarii</name>
    <dbReference type="NCBI Taxonomy" id="2527964"/>
    <lineage>
        <taxon>Bacteria</taxon>
        <taxon>Pseudomonadati</taxon>
        <taxon>Planctomycetota</taxon>
        <taxon>Planctomycetia</taxon>
        <taxon>Planctomycetales</taxon>
        <taxon>Planctomycetaceae</taxon>
        <taxon>Gimesia</taxon>
    </lineage>
</organism>
<accession>A0A517VQM8</accession>
<dbReference type="Proteomes" id="UP000318704">
    <property type="component" value="Chromosome"/>
</dbReference>
<dbReference type="EMBL" id="CP037920">
    <property type="protein sequence ID" value="QDT95259.1"/>
    <property type="molecule type" value="Genomic_DNA"/>
</dbReference>
<reference evidence="1 2" key="1">
    <citation type="submission" date="2019-03" db="EMBL/GenBank/DDBJ databases">
        <title>Deep-cultivation of Planctomycetes and their phenomic and genomic characterization uncovers novel biology.</title>
        <authorList>
            <person name="Wiegand S."/>
            <person name="Jogler M."/>
            <person name="Boedeker C."/>
            <person name="Pinto D."/>
            <person name="Vollmers J."/>
            <person name="Rivas-Marin E."/>
            <person name="Kohn T."/>
            <person name="Peeters S.H."/>
            <person name="Heuer A."/>
            <person name="Rast P."/>
            <person name="Oberbeckmann S."/>
            <person name="Bunk B."/>
            <person name="Jeske O."/>
            <person name="Meyerdierks A."/>
            <person name="Storesund J.E."/>
            <person name="Kallscheuer N."/>
            <person name="Luecker S."/>
            <person name="Lage O.M."/>
            <person name="Pohl T."/>
            <person name="Merkel B.J."/>
            <person name="Hornburger P."/>
            <person name="Mueller R.-W."/>
            <person name="Bruemmer F."/>
            <person name="Labrenz M."/>
            <person name="Spormann A.M."/>
            <person name="Op den Camp H."/>
            <person name="Overmann J."/>
            <person name="Amann R."/>
            <person name="Jetten M.S.M."/>
            <person name="Mascher T."/>
            <person name="Medema M.H."/>
            <person name="Devos D.P."/>
            <person name="Kaster A.-K."/>
            <person name="Ovreas L."/>
            <person name="Rohde M."/>
            <person name="Galperin M.Y."/>
            <person name="Jogler C."/>
        </authorList>
    </citation>
    <scope>NUCLEOTIDE SEQUENCE [LARGE SCALE GENOMIC DNA]</scope>
    <source>
        <strain evidence="1 2">V144</strain>
    </source>
</reference>
<sequence>MNLPEKLNGSDSFGQDNIAELDDSEKCNAGGNFILQLN</sequence>
<gene>
    <name evidence="1" type="ORF">V144x_07010</name>
</gene>
<protein>
    <submittedName>
        <fullName evidence="1">Uncharacterized protein</fullName>
    </submittedName>
</protein>
<dbReference type="KEGG" id="gaw:V144x_07010"/>
<name>A0A517VQM8_9PLAN</name>
<dbReference type="AlphaFoldDB" id="A0A517VQM8"/>
<evidence type="ECO:0000313" key="2">
    <source>
        <dbReference type="Proteomes" id="UP000318704"/>
    </source>
</evidence>